<proteinExistence type="inferred from homology"/>
<dbReference type="GeneID" id="111245261"/>
<evidence type="ECO:0000256" key="5">
    <source>
        <dbReference type="ARBA" id="ARBA00023136"/>
    </source>
</evidence>
<evidence type="ECO:0000256" key="2">
    <source>
        <dbReference type="ARBA" id="ARBA00007165"/>
    </source>
</evidence>
<name>A0A7M7JAL3_VARDE</name>
<organism evidence="8 9">
    <name type="scientific">Varroa destructor</name>
    <name type="common">Honeybee mite</name>
    <dbReference type="NCBI Taxonomy" id="109461"/>
    <lineage>
        <taxon>Eukaryota</taxon>
        <taxon>Metazoa</taxon>
        <taxon>Ecdysozoa</taxon>
        <taxon>Arthropoda</taxon>
        <taxon>Chelicerata</taxon>
        <taxon>Arachnida</taxon>
        <taxon>Acari</taxon>
        <taxon>Parasitiformes</taxon>
        <taxon>Mesostigmata</taxon>
        <taxon>Gamasina</taxon>
        <taxon>Dermanyssoidea</taxon>
        <taxon>Varroidae</taxon>
        <taxon>Varroa</taxon>
    </lineage>
</organism>
<dbReference type="RefSeq" id="XP_022649127.1">
    <property type="nucleotide sequence ID" value="XM_022793392.1"/>
</dbReference>
<dbReference type="PANTHER" id="PTHR23427">
    <property type="entry name" value="SURFEIT LOCUS PROTEIN"/>
    <property type="match status" value="1"/>
</dbReference>
<dbReference type="CTD" id="6834"/>
<comment type="function">
    <text evidence="6">Probably involved in the biogenesis of the COX complex.</text>
</comment>
<evidence type="ECO:0000256" key="1">
    <source>
        <dbReference type="ARBA" id="ARBA00004370"/>
    </source>
</evidence>
<evidence type="ECO:0000256" key="4">
    <source>
        <dbReference type="ARBA" id="ARBA00022989"/>
    </source>
</evidence>
<dbReference type="EnsemblMetazoa" id="XM_022793390">
    <property type="protein sequence ID" value="XP_022649125"/>
    <property type="gene ID" value="LOC111245261"/>
</dbReference>
<dbReference type="EnsemblMetazoa" id="XM_022793393">
    <property type="protein sequence ID" value="XP_022649128"/>
    <property type="gene ID" value="LOC111245261"/>
</dbReference>
<dbReference type="OMA" id="WYSRDVA"/>
<feature type="transmembrane region" description="Helical" evidence="6">
    <location>
        <begin position="44"/>
        <end position="64"/>
    </location>
</feature>
<keyword evidence="3 6" id="KW-0812">Transmembrane</keyword>
<dbReference type="EnsemblMetazoa" id="XM_022793392">
    <property type="protein sequence ID" value="XP_022649127"/>
    <property type="gene ID" value="LOC111245261"/>
</dbReference>
<dbReference type="KEGG" id="vde:111245261"/>
<dbReference type="EnsemblMetazoa" id="XM_022793391">
    <property type="protein sequence ID" value="XP_022649126"/>
    <property type="gene ID" value="LOC111245261"/>
</dbReference>
<evidence type="ECO:0000313" key="8">
    <source>
        <dbReference type="EnsemblMetazoa" id="XP_022649127"/>
    </source>
</evidence>
<dbReference type="GO" id="GO:0033617">
    <property type="term" value="P:mitochondrial respiratory chain complex IV assembly"/>
    <property type="evidence" value="ECO:0007669"/>
    <property type="project" value="TreeGrafter"/>
</dbReference>
<sequence>MFRRLWSRTLTGRAVRPGKTAKSESTSSSTGPFNDGSYAMKETIGLGGYGLLAVPITTFTLGCWQVKRRKWKLDLIEKMKALTQADPISLPKDLRQLEELEYHSVRVRGQFIHEDELYIGPRVDVHSTKSGYLVVTPFKLENSDLTILVNRGWVARSQTNPATRLEGQQSGPVELVGIVRKTEKRPPLGHGEGRIGPLFAYRNIEEMAYSVDAAPIFLDAVRECTVKGGPIGGQTQIQLRNEHASYIVTWYTLAACTMYLWYTKYGKLLKR</sequence>
<evidence type="ECO:0000313" key="9">
    <source>
        <dbReference type="Proteomes" id="UP000594260"/>
    </source>
</evidence>
<evidence type="ECO:0000256" key="7">
    <source>
        <dbReference type="SAM" id="MobiDB-lite"/>
    </source>
</evidence>
<comment type="similarity">
    <text evidence="2 6">Belongs to the SURF1 family.</text>
</comment>
<accession>A0A7M7JAL3</accession>
<dbReference type="AlphaFoldDB" id="A0A7M7JAL3"/>
<dbReference type="PANTHER" id="PTHR23427:SF2">
    <property type="entry name" value="SURFEIT LOCUS PROTEIN 1"/>
    <property type="match status" value="1"/>
</dbReference>
<dbReference type="PROSITE" id="PS50895">
    <property type="entry name" value="SURF1"/>
    <property type="match status" value="1"/>
</dbReference>
<dbReference type="GO" id="GO:0005743">
    <property type="term" value="C:mitochondrial inner membrane"/>
    <property type="evidence" value="ECO:0007669"/>
    <property type="project" value="UniProtKB-SubCell"/>
</dbReference>
<dbReference type="FunCoup" id="A0A7M7JAL3">
    <property type="interactions" value="876"/>
</dbReference>
<dbReference type="RefSeq" id="XP_022649126.1">
    <property type="nucleotide sequence ID" value="XM_022793391.1"/>
</dbReference>
<dbReference type="InParanoid" id="A0A7M7JAL3"/>
<dbReference type="Proteomes" id="UP000594260">
    <property type="component" value="Unplaced"/>
</dbReference>
<keyword evidence="4 6" id="KW-1133">Transmembrane helix</keyword>
<dbReference type="RefSeq" id="XP_022649128.1">
    <property type="nucleotide sequence ID" value="XM_022793393.1"/>
</dbReference>
<keyword evidence="6" id="KW-0999">Mitochondrion inner membrane</keyword>
<dbReference type="Pfam" id="PF02104">
    <property type="entry name" value="SURF1"/>
    <property type="match status" value="1"/>
</dbReference>
<dbReference type="RefSeq" id="XP_022649125.1">
    <property type="nucleotide sequence ID" value="XM_022793390.1"/>
</dbReference>
<feature type="region of interest" description="Disordered" evidence="7">
    <location>
        <begin position="14"/>
        <end position="34"/>
    </location>
</feature>
<evidence type="ECO:0000256" key="3">
    <source>
        <dbReference type="ARBA" id="ARBA00022692"/>
    </source>
</evidence>
<protein>
    <recommendedName>
        <fullName evidence="6">SURF1-like protein</fullName>
    </recommendedName>
</protein>
<dbReference type="CDD" id="cd06662">
    <property type="entry name" value="SURF1"/>
    <property type="match status" value="1"/>
</dbReference>
<dbReference type="InterPro" id="IPR002994">
    <property type="entry name" value="Surf1/Shy1"/>
</dbReference>
<comment type="subcellular location">
    <subcellularLocation>
        <location evidence="1">Membrane</location>
    </subcellularLocation>
    <subcellularLocation>
        <location evidence="6">Mitochondrion inner membrane</location>
        <topology evidence="6">Multi-pass membrane protein</topology>
    </subcellularLocation>
</comment>
<keyword evidence="6" id="KW-0496">Mitochondrion</keyword>
<feature type="transmembrane region" description="Helical" evidence="6">
    <location>
        <begin position="244"/>
        <end position="262"/>
    </location>
</feature>
<reference evidence="8" key="1">
    <citation type="submission" date="2021-01" db="UniProtKB">
        <authorList>
            <consortium name="EnsemblMetazoa"/>
        </authorList>
    </citation>
    <scope>IDENTIFICATION</scope>
</reference>
<dbReference type="OrthoDB" id="10040024at2759"/>
<keyword evidence="9" id="KW-1185">Reference proteome</keyword>
<keyword evidence="5 6" id="KW-0472">Membrane</keyword>
<evidence type="ECO:0000256" key="6">
    <source>
        <dbReference type="RuleBase" id="RU363076"/>
    </source>
</evidence>
<dbReference type="InterPro" id="IPR045214">
    <property type="entry name" value="Surf1/Surf4"/>
</dbReference>